<organism evidence="4">
    <name type="scientific">Arthroderma gypseum (strain ATCC MYA-4604 / CBS 118893)</name>
    <name type="common">Microsporum gypseum</name>
    <dbReference type="NCBI Taxonomy" id="535722"/>
    <lineage>
        <taxon>Eukaryota</taxon>
        <taxon>Fungi</taxon>
        <taxon>Dikarya</taxon>
        <taxon>Ascomycota</taxon>
        <taxon>Pezizomycotina</taxon>
        <taxon>Eurotiomycetes</taxon>
        <taxon>Eurotiomycetidae</taxon>
        <taxon>Onygenales</taxon>
        <taxon>Arthrodermataceae</taxon>
        <taxon>Nannizzia</taxon>
    </lineage>
</organism>
<dbReference type="InterPro" id="IPR046536">
    <property type="entry name" value="DUF6601"/>
</dbReference>
<dbReference type="Proteomes" id="UP000002669">
    <property type="component" value="Unassembled WGS sequence"/>
</dbReference>
<dbReference type="GeneID" id="10026817"/>
<dbReference type="Pfam" id="PF20246">
    <property type="entry name" value="DUF6601"/>
    <property type="match status" value="1"/>
</dbReference>
<keyword evidence="2" id="KW-0472">Membrane</keyword>
<evidence type="ECO:0000313" key="4">
    <source>
        <dbReference type="Proteomes" id="UP000002669"/>
    </source>
</evidence>
<dbReference type="AlphaFoldDB" id="E4V0H4"/>
<keyword evidence="2" id="KW-0812">Transmembrane</keyword>
<accession>E4V0H4</accession>
<dbReference type="RefSeq" id="XP_003171565.1">
    <property type="nucleotide sequence ID" value="XM_003171517.1"/>
</dbReference>
<name>E4V0H4_ARTGP</name>
<dbReference type="STRING" id="535722.E4V0H4"/>
<evidence type="ECO:0000313" key="3">
    <source>
        <dbReference type="EMBL" id="EFR03111.1"/>
    </source>
</evidence>
<feature type="region of interest" description="Disordered" evidence="1">
    <location>
        <begin position="22"/>
        <end position="65"/>
    </location>
</feature>
<dbReference type="OrthoDB" id="5086500at2759"/>
<keyword evidence="2" id="KW-1133">Transmembrane helix</keyword>
<proteinExistence type="predicted"/>
<feature type="transmembrane region" description="Helical" evidence="2">
    <location>
        <begin position="273"/>
        <end position="294"/>
    </location>
</feature>
<dbReference type="HOGENOM" id="CLU_043687_0_0_1"/>
<feature type="compositionally biased region" description="Polar residues" evidence="1">
    <location>
        <begin position="25"/>
        <end position="36"/>
    </location>
</feature>
<feature type="compositionally biased region" description="Low complexity" evidence="1">
    <location>
        <begin position="56"/>
        <end position="65"/>
    </location>
</feature>
<dbReference type="InParanoid" id="E4V0H4"/>
<gene>
    <name evidence="3" type="ORF">MGYG_06106</name>
</gene>
<dbReference type="PANTHER" id="PTHR34414">
    <property type="entry name" value="HET DOMAIN-CONTAINING PROTEIN-RELATED"/>
    <property type="match status" value="1"/>
</dbReference>
<dbReference type="eggNOG" id="ENOG502RZMB">
    <property type="taxonomic scope" value="Eukaryota"/>
</dbReference>
<dbReference type="OMA" id="MIVSNWR"/>
<keyword evidence="4" id="KW-1185">Reference proteome</keyword>
<dbReference type="EMBL" id="DS989826">
    <property type="protein sequence ID" value="EFR03111.1"/>
    <property type="molecule type" value="Genomic_DNA"/>
</dbReference>
<feature type="transmembrane region" description="Helical" evidence="2">
    <location>
        <begin position="314"/>
        <end position="344"/>
    </location>
</feature>
<evidence type="ECO:0000256" key="2">
    <source>
        <dbReference type="SAM" id="Phobius"/>
    </source>
</evidence>
<sequence>MERPMREPPFDKCVFDRLKKESISDAENQPSLTGQVTARAGPETARPSSKDPIQWTSTSSTSRSLFRGTSPFEPLLPASYRVSDAKGKPCIVTASVEYIYGDLSVKRLNDVDDWLWLAGRPMPPRPLSYQLACSRNIIINEQADLHLVWTAPGGIFLKPIPRYLLDYQFWKDNIVYDIDLYKCAFGFLLSYVALIQYESDFHIAKDKHLVPENLTWDSWTGFVSELLRKKSDETINKRYHYGELRLSRLNKIYWARCYLRGYRLPYQSYGEMFNANIAPVAGTTVYIALVLTAMQVGLATHNLSDSTVFHTVSYGFALFSILAPLFLVFLVYFVLSMFVIYNFIATIIFQKRLKGGDQNGMENKI</sequence>
<evidence type="ECO:0000256" key="1">
    <source>
        <dbReference type="SAM" id="MobiDB-lite"/>
    </source>
</evidence>
<dbReference type="PANTHER" id="PTHR34414:SF1">
    <property type="entry name" value="SUBTILISIN-LIKE SERINE PROTEASE"/>
    <property type="match status" value="1"/>
</dbReference>
<protein>
    <submittedName>
        <fullName evidence="3">Uncharacterized protein</fullName>
    </submittedName>
</protein>
<reference evidence="4" key="1">
    <citation type="journal article" date="2012" name="MBio">
        <title>Comparative genome analysis of Trichophyton rubrum and related dermatophytes reveals candidate genes involved in infection.</title>
        <authorList>
            <person name="Martinez D.A."/>
            <person name="Oliver B.G."/>
            <person name="Graeser Y."/>
            <person name="Goldberg J.M."/>
            <person name="Li W."/>
            <person name="Martinez-Rossi N.M."/>
            <person name="Monod M."/>
            <person name="Shelest E."/>
            <person name="Barton R.C."/>
            <person name="Birch E."/>
            <person name="Brakhage A.A."/>
            <person name="Chen Z."/>
            <person name="Gurr S.J."/>
            <person name="Heiman D."/>
            <person name="Heitman J."/>
            <person name="Kosti I."/>
            <person name="Rossi A."/>
            <person name="Saif S."/>
            <person name="Samalova M."/>
            <person name="Saunders C.W."/>
            <person name="Shea T."/>
            <person name="Summerbell R.C."/>
            <person name="Xu J."/>
            <person name="Young S."/>
            <person name="Zeng Q."/>
            <person name="Birren B.W."/>
            <person name="Cuomo C.A."/>
            <person name="White T.C."/>
        </authorList>
    </citation>
    <scope>NUCLEOTIDE SEQUENCE [LARGE SCALE GENOMIC DNA]</scope>
    <source>
        <strain evidence="4">ATCC MYA-4604 / CBS 118893</strain>
    </source>
</reference>
<dbReference type="VEuPathDB" id="FungiDB:MGYG_06106"/>